<dbReference type="OrthoDB" id="3660930at2759"/>
<evidence type="ECO:0008006" key="4">
    <source>
        <dbReference type="Google" id="ProtNLM"/>
    </source>
</evidence>
<organism evidence="2 3">
    <name type="scientific">Aspergillus mulundensis</name>
    <dbReference type="NCBI Taxonomy" id="1810919"/>
    <lineage>
        <taxon>Eukaryota</taxon>
        <taxon>Fungi</taxon>
        <taxon>Dikarya</taxon>
        <taxon>Ascomycota</taxon>
        <taxon>Pezizomycotina</taxon>
        <taxon>Eurotiomycetes</taxon>
        <taxon>Eurotiomycetidae</taxon>
        <taxon>Eurotiales</taxon>
        <taxon>Aspergillaceae</taxon>
        <taxon>Aspergillus</taxon>
        <taxon>Aspergillus subgen. Nidulantes</taxon>
    </lineage>
</organism>
<dbReference type="EMBL" id="PVWQ01000014">
    <property type="protein sequence ID" value="RDW64485.1"/>
    <property type="molecule type" value="Genomic_DNA"/>
</dbReference>
<keyword evidence="1" id="KW-0732">Signal</keyword>
<evidence type="ECO:0000256" key="1">
    <source>
        <dbReference type="SAM" id="SignalP"/>
    </source>
</evidence>
<dbReference type="GeneID" id="38120266"/>
<comment type="caution">
    <text evidence="2">The sequence shown here is derived from an EMBL/GenBank/DDBJ whole genome shotgun (WGS) entry which is preliminary data.</text>
</comment>
<proteinExistence type="predicted"/>
<reference evidence="2 3" key="1">
    <citation type="journal article" date="2018" name="IMA Fungus">
        <title>IMA Genome-F 9: Draft genome sequence of Annulohypoxylon stygium, Aspergillus mulundensis, Berkeleyomyces basicola (syn. Thielaviopsis basicola), Ceratocystis smalleyi, two Cercospora beticola strains, Coleophoma cylindrospora, Fusarium fracticaudum, Phialophora cf. hyalina, and Morchella septimelata.</title>
        <authorList>
            <person name="Wingfield B.D."/>
            <person name="Bills G.F."/>
            <person name="Dong Y."/>
            <person name="Huang W."/>
            <person name="Nel W.J."/>
            <person name="Swalarsk-Parry B.S."/>
            <person name="Vaghefi N."/>
            <person name="Wilken P.M."/>
            <person name="An Z."/>
            <person name="de Beer Z.W."/>
            <person name="De Vos L."/>
            <person name="Chen L."/>
            <person name="Duong T.A."/>
            <person name="Gao Y."/>
            <person name="Hammerbacher A."/>
            <person name="Kikkert J.R."/>
            <person name="Li Y."/>
            <person name="Li H."/>
            <person name="Li K."/>
            <person name="Li Q."/>
            <person name="Liu X."/>
            <person name="Ma X."/>
            <person name="Naidoo K."/>
            <person name="Pethybridge S.J."/>
            <person name="Sun J."/>
            <person name="Steenkamp E.T."/>
            <person name="van der Nest M.A."/>
            <person name="van Wyk S."/>
            <person name="Wingfield M.J."/>
            <person name="Xiong C."/>
            <person name="Yue Q."/>
            <person name="Zhang X."/>
        </authorList>
    </citation>
    <scope>NUCLEOTIDE SEQUENCE [LARGE SCALE GENOMIC DNA]</scope>
    <source>
        <strain evidence="2 3">DSM 5745</strain>
    </source>
</reference>
<dbReference type="AlphaFoldDB" id="A0A3D8QRR4"/>
<feature type="signal peptide" evidence="1">
    <location>
        <begin position="1"/>
        <end position="16"/>
    </location>
</feature>
<evidence type="ECO:0000313" key="2">
    <source>
        <dbReference type="EMBL" id="RDW64485.1"/>
    </source>
</evidence>
<feature type="chain" id="PRO_5017720725" description="IDI-2" evidence="1">
    <location>
        <begin position="17"/>
        <end position="166"/>
    </location>
</feature>
<evidence type="ECO:0000313" key="3">
    <source>
        <dbReference type="Proteomes" id="UP000256690"/>
    </source>
</evidence>
<sequence>MKCTLPLAIALLGVQATSVLSAAAPITSASCGDLGVMSIPKDPNTDPTTYRQCAEHPLRRRPNPRSSSVDAESAVRIASMKASLTLANDANGSENQKCYYAAPYGCDSNYCWKACGKEGKGEWCWVAQKDGNGPWTGCRSWEDCKPSETKGHGCGKGCVGACGCGC</sequence>
<keyword evidence="3" id="KW-1185">Reference proteome</keyword>
<dbReference type="RefSeq" id="XP_026599644.1">
    <property type="nucleotide sequence ID" value="XM_026751912.1"/>
</dbReference>
<gene>
    <name evidence="2" type="ORF">DSM5745_09896</name>
</gene>
<name>A0A3D8QRR4_9EURO</name>
<dbReference type="Proteomes" id="UP000256690">
    <property type="component" value="Unassembled WGS sequence"/>
</dbReference>
<protein>
    <recommendedName>
        <fullName evidence="4">IDI-2</fullName>
    </recommendedName>
</protein>
<dbReference type="PROSITE" id="PS51257">
    <property type="entry name" value="PROKAR_LIPOPROTEIN"/>
    <property type="match status" value="1"/>
</dbReference>
<accession>A0A3D8QRR4</accession>